<accession>A0A5E4XFD7</accession>
<evidence type="ECO:0000256" key="5">
    <source>
        <dbReference type="ARBA" id="ARBA00023136"/>
    </source>
</evidence>
<dbReference type="PANTHER" id="PTHR30250">
    <property type="entry name" value="PST FAMILY PREDICTED COLANIC ACID TRANSPORTER"/>
    <property type="match status" value="1"/>
</dbReference>
<dbReference type="GO" id="GO:0005886">
    <property type="term" value="C:plasma membrane"/>
    <property type="evidence" value="ECO:0007669"/>
    <property type="project" value="UniProtKB-SubCell"/>
</dbReference>
<keyword evidence="5 6" id="KW-0472">Membrane</keyword>
<evidence type="ECO:0000256" key="4">
    <source>
        <dbReference type="ARBA" id="ARBA00022989"/>
    </source>
</evidence>
<evidence type="ECO:0000256" key="1">
    <source>
        <dbReference type="ARBA" id="ARBA00004651"/>
    </source>
</evidence>
<dbReference type="EMBL" id="CABPRY010000011">
    <property type="protein sequence ID" value="VVE35091.1"/>
    <property type="molecule type" value="Genomic_DNA"/>
</dbReference>
<proteinExistence type="predicted"/>
<feature type="transmembrane region" description="Helical" evidence="6">
    <location>
        <begin position="290"/>
        <end position="313"/>
    </location>
</feature>
<feature type="transmembrane region" description="Helical" evidence="6">
    <location>
        <begin position="374"/>
        <end position="395"/>
    </location>
</feature>
<evidence type="ECO:0000313" key="7">
    <source>
        <dbReference type="EMBL" id="VVE35091.1"/>
    </source>
</evidence>
<evidence type="ECO:0000256" key="6">
    <source>
        <dbReference type="SAM" id="Phobius"/>
    </source>
</evidence>
<gene>
    <name evidence="7" type="ORF">PCE31107_03863</name>
</gene>
<evidence type="ECO:0000256" key="2">
    <source>
        <dbReference type="ARBA" id="ARBA00022475"/>
    </source>
</evidence>
<organism evidence="7 8">
    <name type="scientific">Pandoraea cepalis</name>
    <dbReference type="NCBI Taxonomy" id="2508294"/>
    <lineage>
        <taxon>Bacteria</taxon>
        <taxon>Pseudomonadati</taxon>
        <taxon>Pseudomonadota</taxon>
        <taxon>Betaproteobacteria</taxon>
        <taxon>Burkholderiales</taxon>
        <taxon>Burkholderiaceae</taxon>
        <taxon>Pandoraea</taxon>
    </lineage>
</organism>
<feature type="transmembrane region" description="Helical" evidence="6">
    <location>
        <begin position="33"/>
        <end position="52"/>
    </location>
</feature>
<feature type="transmembrane region" description="Helical" evidence="6">
    <location>
        <begin position="72"/>
        <end position="94"/>
    </location>
</feature>
<evidence type="ECO:0000256" key="3">
    <source>
        <dbReference type="ARBA" id="ARBA00022692"/>
    </source>
</evidence>
<feature type="transmembrane region" description="Helical" evidence="6">
    <location>
        <begin position="238"/>
        <end position="257"/>
    </location>
</feature>
<dbReference type="AlphaFoldDB" id="A0A5E4XFD7"/>
<feature type="transmembrane region" description="Helical" evidence="6">
    <location>
        <begin position="319"/>
        <end position="343"/>
    </location>
</feature>
<evidence type="ECO:0000313" key="8">
    <source>
        <dbReference type="Proteomes" id="UP000396788"/>
    </source>
</evidence>
<sequence length="421" mass="44883">MFSVLILTMCIQGGIIASQLFTTLYLTSSEVGVIRALESILSILVLGVSFGAPSLAIREAAAHADDSERAHLMARLLIIELVAGGVTFVVLLTIQRFLPNTETIRLVSRVAAVALLTNSVRVLAGFAQGLQITTQVSIPLIVSTTASMAIVTVSAYSFGIGGWVVGRYVGEATVLLAFVFCLRDYFRKVFPLFSRKNLPSKSLVILGFTANLALVVRLVCDNLPILGMTAAKVKPDQIGYFGIATLVLMAPTLLMAVTSQVELPRIVTVAHDLLRVTDRLRRLTRALAKIGGLCIAVSLLAGIVNRLILHISYTATLDILVVISLALPLRGIALSVGTVFMALRHYRTSMYVNVAEVMLTSVPAYVLARTFGAYGAAAAFLLGSLISAILHLGTLRFSGMLGGHSIGAGGHRPLLQDRGLD</sequence>
<evidence type="ECO:0008006" key="9">
    <source>
        <dbReference type="Google" id="ProtNLM"/>
    </source>
</evidence>
<comment type="subcellular location">
    <subcellularLocation>
        <location evidence="1">Cell membrane</location>
        <topology evidence="1">Multi-pass membrane protein</topology>
    </subcellularLocation>
</comment>
<dbReference type="Proteomes" id="UP000396788">
    <property type="component" value="Unassembled WGS sequence"/>
</dbReference>
<name>A0A5E4XFD7_9BURK</name>
<feature type="transmembrane region" description="Helical" evidence="6">
    <location>
        <begin position="164"/>
        <end position="182"/>
    </location>
</feature>
<dbReference type="InterPro" id="IPR050833">
    <property type="entry name" value="Poly_Biosynth_Transport"/>
</dbReference>
<protein>
    <recommendedName>
        <fullName evidence="9">Polysaccharide biosynthesis protein</fullName>
    </recommendedName>
</protein>
<feature type="transmembrane region" description="Helical" evidence="6">
    <location>
        <begin position="136"/>
        <end position="158"/>
    </location>
</feature>
<feature type="transmembrane region" description="Helical" evidence="6">
    <location>
        <begin position="203"/>
        <end position="226"/>
    </location>
</feature>
<keyword evidence="2" id="KW-1003">Cell membrane</keyword>
<keyword evidence="3 6" id="KW-0812">Transmembrane</keyword>
<reference evidence="7 8" key="1">
    <citation type="submission" date="2019-08" db="EMBL/GenBank/DDBJ databases">
        <authorList>
            <person name="Peeters C."/>
        </authorList>
    </citation>
    <scope>NUCLEOTIDE SEQUENCE [LARGE SCALE GENOMIC DNA]</scope>
    <source>
        <strain evidence="7 8">LMG 31107</strain>
    </source>
</reference>
<dbReference type="PANTHER" id="PTHR30250:SF11">
    <property type="entry name" value="O-ANTIGEN TRANSPORTER-RELATED"/>
    <property type="match status" value="1"/>
</dbReference>
<keyword evidence="4 6" id="KW-1133">Transmembrane helix</keyword>